<proteinExistence type="predicted"/>
<dbReference type="RefSeq" id="WP_143276197.1">
    <property type="nucleotide sequence ID" value="NZ_FWFG01000013.1"/>
</dbReference>
<protein>
    <submittedName>
        <fullName evidence="1">Substrate-binding region of ABC-type glycine betaine transport system</fullName>
    </submittedName>
</protein>
<dbReference type="Proteomes" id="UP000195981">
    <property type="component" value="Unassembled WGS sequence"/>
</dbReference>
<sequence>MEMWTRLQDHAATEIAEDPDATAESMAQMLGTDPQTVREQMTGYSYPDAAAQAGPDYFGGGVAGSLHSTAGFLGEVGLTGGASSEEHYEQIVYPDAIQEVAAS</sequence>
<dbReference type="EMBL" id="FWFG01000013">
    <property type="protein sequence ID" value="SLM88165.1"/>
    <property type="molecule type" value="Genomic_DNA"/>
</dbReference>
<keyword evidence="2" id="KW-1185">Reference proteome</keyword>
<evidence type="ECO:0000313" key="1">
    <source>
        <dbReference type="EMBL" id="SLM88165.1"/>
    </source>
</evidence>
<organism evidence="1 2">
    <name type="scientific">Brachybacterium nesterenkovii</name>
    <dbReference type="NCBI Taxonomy" id="47847"/>
    <lineage>
        <taxon>Bacteria</taxon>
        <taxon>Bacillati</taxon>
        <taxon>Actinomycetota</taxon>
        <taxon>Actinomycetes</taxon>
        <taxon>Micrococcales</taxon>
        <taxon>Dermabacteraceae</taxon>
        <taxon>Brachybacterium</taxon>
    </lineage>
</organism>
<reference evidence="1 2" key="1">
    <citation type="submission" date="2017-02" db="EMBL/GenBank/DDBJ databases">
        <authorList>
            <person name="Peterson S.W."/>
        </authorList>
    </citation>
    <scope>NUCLEOTIDE SEQUENCE [LARGE SCALE GENOMIC DNA]</scope>
    <source>
        <strain evidence="1 2">CIP104813</strain>
    </source>
</reference>
<name>A0A1X6WT94_9MICO</name>
<dbReference type="AlphaFoldDB" id="A0A1X6WT94"/>
<accession>A0A1X6WT94</accession>
<gene>
    <name evidence="1" type="ORF">FM110_01225</name>
</gene>
<dbReference type="OrthoDB" id="5174711at2"/>
<evidence type="ECO:0000313" key="2">
    <source>
        <dbReference type="Proteomes" id="UP000195981"/>
    </source>
</evidence>